<organism evidence="1 2">
    <name type="scientific">Sipha flava</name>
    <name type="common">yellow sugarcane aphid</name>
    <dbReference type="NCBI Taxonomy" id="143950"/>
    <lineage>
        <taxon>Eukaryota</taxon>
        <taxon>Metazoa</taxon>
        <taxon>Ecdysozoa</taxon>
        <taxon>Arthropoda</taxon>
        <taxon>Hexapoda</taxon>
        <taxon>Insecta</taxon>
        <taxon>Pterygota</taxon>
        <taxon>Neoptera</taxon>
        <taxon>Paraneoptera</taxon>
        <taxon>Hemiptera</taxon>
        <taxon>Sternorrhyncha</taxon>
        <taxon>Aphidomorpha</taxon>
        <taxon>Aphidoidea</taxon>
        <taxon>Aphididae</taxon>
        <taxon>Sipha</taxon>
    </lineage>
</organism>
<dbReference type="Proteomes" id="UP000694846">
    <property type="component" value="Unplaced"/>
</dbReference>
<dbReference type="GeneID" id="112692909"/>
<accession>A0A8B8GKP3</accession>
<gene>
    <name evidence="2" type="primary">LOC112692909</name>
</gene>
<proteinExistence type="predicted"/>
<reference evidence="2" key="1">
    <citation type="submission" date="2025-08" db="UniProtKB">
        <authorList>
            <consortium name="RefSeq"/>
        </authorList>
    </citation>
    <scope>IDENTIFICATION</scope>
    <source>
        <tissue evidence="2">Whole body</tissue>
    </source>
</reference>
<keyword evidence="1" id="KW-1185">Reference proteome</keyword>
<evidence type="ECO:0000313" key="1">
    <source>
        <dbReference type="Proteomes" id="UP000694846"/>
    </source>
</evidence>
<dbReference type="AlphaFoldDB" id="A0A8B8GKP3"/>
<dbReference type="OrthoDB" id="6627400at2759"/>
<sequence length="321" mass="36871">MATGGGLALRVISASLNPTERVSSVALSVGNATAETVVSKSTHRKLAPDGVRRSHGNELLTLTRKRKHNTLEVNLRGHRITSGMSAKYLGILLDSKVNFKQHAIMVTSKADTYMKSLQRIMPNTRGPRQQAKKLLSFVPHAVEEARRNGKHLGIAKAEARTTLENKWQDRWSNTEKEEWTRKLIPDLRPWLRRKHGEITYHLTQDLTGHGCFPAYLNRFGLLQSAECCFCAHHTDYSHHTLFKCDTWHQKRRILHSEIGDITSDNMESNMMVSKSKWKMVEDFVTEITKKKDDERKTNRNQYKLQYRSKTISRGIEPPKQF</sequence>
<protein>
    <submittedName>
        <fullName evidence="2">Uncharacterized protein LOC112692909</fullName>
    </submittedName>
</protein>
<name>A0A8B8GKP3_9HEMI</name>
<evidence type="ECO:0000313" key="2">
    <source>
        <dbReference type="RefSeq" id="XP_025423520.1"/>
    </source>
</evidence>
<dbReference type="RefSeq" id="XP_025423520.1">
    <property type="nucleotide sequence ID" value="XM_025567735.1"/>
</dbReference>